<feature type="transmembrane region" description="Helical" evidence="8">
    <location>
        <begin position="233"/>
        <end position="259"/>
    </location>
</feature>
<dbReference type="SUPFAM" id="SSF53448">
    <property type="entry name" value="Nucleotide-diphospho-sugar transferases"/>
    <property type="match status" value="1"/>
</dbReference>
<dbReference type="InterPro" id="IPR001173">
    <property type="entry name" value="Glyco_trans_2-like"/>
</dbReference>
<keyword evidence="6 8" id="KW-1133">Transmembrane helix</keyword>
<reference evidence="10 11" key="1">
    <citation type="submission" date="2024-09" db="EMBL/GenBank/DDBJ databases">
        <title>Laminarin stimulates single cell rates of sulfate reduction while oxygen inhibits transcriptomic activity in coastal marine sediment.</title>
        <authorList>
            <person name="Lindsay M."/>
            <person name="Orcutt B."/>
            <person name="Emerson D."/>
            <person name="Stepanauskas R."/>
            <person name="D'Angelo T."/>
        </authorList>
    </citation>
    <scope>NUCLEOTIDE SEQUENCE [LARGE SCALE GENOMIC DNA]</scope>
    <source>
        <strain evidence="10">SAG AM-311-K15</strain>
    </source>
</reference>
<dbReference type="PANTHER" id="PTHR48090">
    <property type="entry name" value="UNDECAPRENYL-PHOSPHATE 4-DEOXY-4-FORMAMIDO-L-ARABINOSE TRANSFERASE-RELATED"/>
    <property type="match status" value="1"/>
</dbReference>
<gene>
    <name evidence="10" type="ORF">ACFL27_23020</name>
</gene>
<dbReference type="InterPro" id="IPR029044">
    <property type="entry name" value="Nucleotide-diphossugar_trans"/>
</dbReference>
<evidence type="ECO:0000259" key="9">
    <source>
        <dbReference type="Pfam" id="PF00535"/>
    </source>
</evidence>
<keyword evidence="4 8" id="KW-0812">Transmembrane</keyword>
<organism evidence="10 11">
    <name type="scientific">candidate division CSSED10-310 bacterium</name>
    <dbReference type="NCBI Taxonomy" id="2855610"/>
    <lineage>
        <taxon>Bacteria</taxon>
        <taxon>Bacteria division CSSED10-310</taxon>
    </lineage>
</organism>
<evidence type="ECO:0000256" key="8">
    <source>
        <dbReference type="SAM" id="Phobius"/>
    </source>
</evidence>
<keyword evidence="11" id="KW-1185">Reference proteome</keyword>
<evidence type="ECO:0000256" key="5">
    <source>
        <dbReference type="ARBA" id="ARBA00022985"/>
    </source>
</evidence>
<protein>
    <submittedName>
        <fullName evidence="10">Glycosyltransferase</fullName>
        <ecNumber evidence="10">2.4.-.-</ecNumber>
    </submittedName>
</protein>
<keyword evidence="5" id="KW-0448">Lipopolysaccharide biosynthesis</keyword>
<dbReference type="Gene3D" id="3.90.550.10">
    <property type="entry name" value="Spore Coat Polysaccharide Biosynthesis Protein SpsA, Chain A"/>
    <property type="match status" value="1"/>
</dbReference>
<evidence type="ECO:0000313" key="10">
    <source>
        <dbReference type="EMBL" id="MFC1853080.1"/>
    </source>
</evidence>
<evidence type="ECO:0000256" key="3">
    <source>
        <dbReference type="ARBA" id="ARBA00022679"/>
    </source>
</evidence>
<sequence>MLDLSLIIPTYNEAESLSELHAQLCHVLPPQGKFNAEILYIDDGSSDDSYSILKQLQKTDVRIRIIRFPKNMGKTIALAQGFKLCQGNIIVTLDADLQNDPGDIIPMIEQLNEKVDLVCGWRKIRKDPWHKTIPSLFINFVIRHLVNLDIHDVNCGLKVFKREIIKKFQLFGKQHRYIPLKAYFSGYYITEHILNHRPRQYGQSKYGFLRFPEGVFDLLSILFIGKFNRSPIYLFGGLGFMIFMVGFLILSYLSVGWLFGQWISSRPLFSMSILLIIFGFQMISIGLLAELMLNLFSPDYEPPYDEIEPGDEAK</sequence>
<feature type="transmembrane region" description="Helical" evidence="8">
    <location>
        <begin position="271"/>
        <end position="293"/>
    </location>
</feature>
<evidence type="ECO:0000313" key="11">
    <source>
        <dbReference type="Proteomes" id="UP001594351"/>
    </source>
</evidence>
<comment type="caution">
    <text evidence="10">The sequence shown here is derived from an EMBL/GenBank/DDBJ whole genome shotgun (WGS) entry which is preliminary data.</text>
</comment>
<proteinExistence type="predicted"/>
<feature type="domain" description="Glycosyltransferase 2-like" evidence="9">
    <location>
        <begin position="5"/>
        <end position="167"/>
    </location>
</feature>
<keyword evidence="1" id="KW-1003">Cell membrane</keyword>
<dbReference type="EMBL" id="JBHPBY010000418">
    <property type="protein sequence ID" value="MFC1853080.1"/>
    <property type="molecule type" value="Genomic_DNA"/>
</dbReference>
<accession>A0ABV6Z3R2</accession>
<dbReference type="PANTHER" id="PTHR48090:SF3">
    <property type="entry name" value="UNDECAPRENYL-PHOSPHATE 4-DEOXY-4-FORMAMIDO-L-ARABINOSE TRANSFERASE"/>
    <property type="match status" value="1"/>
</dbReference>
<name>A0ABV6Z3R2_UNCC1</name>
<evidence type="ECO:0000256" key="7">
    <source>
        <dbReference type="ARBA" id="ARBA00023136"/>
    </source>
</evidence>
<evidence type="ECO:0000256" key="4">
    <source>
        <dbReference type="ARBA" id="ARBA00022692"/>
    </source>
</evidence>
<dbReference type="InterPro" id="IPR050256">
    <property type="entry name" value="Glycosyltransferase_2"/>
</dbReference>
<evidence type="ECO:0000256" key="2">
    <source>
        <dbReference type="ARBA" id="ARBA00022676"/>
    </source>
</evidence>
<keyword evidence="2 10" id="KW-0328">Glycosyltransferase</keyword>
<keyword evidence="7 8" id="KW-0472">Membrane</keyword>
<dbReference type="Proteomes" id="UP001594351">
    <property type="component" value="Unassembled WGS sequence"/>
</dbReference>
<dbReference type="Pfam" id="PF00535">
    <property type="entry name" value="Glycos_transf_2"/>
    <property type="match status" value="1"/>
</dbReference>
<evidence type="ECO:0000256" key="6">
    <source>
        <dbReference type="ARBA" id="ARBA00022989"/>
    </source>
</evidence>
<evidence type="ECO:0000256" key="1">
    <source>
        <dbReference type="ARBA" id="ARBA00022475"/>
    </source>
</evidence>
<dbReference type="GO" id="GO:0016757">
    <property type="term" value="F:glycosyltransferase activity"/>
    <property type="evidence" value="ECO:0007669"/>
    <property type="project" value="UniProtKB-KW"/>
</dbReference>
<keyword evidence="3 10" id="KW-0808">Transferase</keyword>
<dbReference type="EC" id="2.4.-.-" evidence="10"/>